<feature type="transmembrane region" description="Helical" evidence="2">
    <location>
        <begin position="148"/>
        <end position="169"/>
    </location>
</feature>
<evidence type="ECO:0000256" key="2">
    <source>
        <dbReference type="SAM" id="Phobius"/>
    </source>
</evidence>
<dbReference type="RefSeq" id="WP_253759545.1">
    <property type="nucleotide sequence ID" value="NZ_JAMZDZ010000001.1"/>
</dbReference>
<gene>
    <name evidence="3" type="ORF">ACFOZ4_02760</name>
</gene>
<feature type="transmembrane region" description="Helical" evidence="2">
    <location>
        <begin position="176"/>
        <end position="200"/>
    </location>
</feature>
<protein>
    <submittedName>
        <fullName evidence="3">Uncharacterized protein</fullName>
    </submittedName>
</protein>
<dbReference type="EMBL" id="JBHSAY010000003">
    <property type="protein sequence ID" value="MFC4129520.1"/>
    <property type="molecule type" value="Genomic_DNA"/>
</dbReference>
<sequence>MSDATMDEDDATMEDGGSAMSDSSRQMTGAWQEYLAAAERLDAVRREASTSVATEQAALRAAREELPPIRARLALQQQRMAEMATASGRPMPPLAPTPAETTSAERAVSGGPAVVLAALRQAMSTVDVADGALAQAPTRPPSATTRNLAVYGGLAAAALLAQIVFVLLVDERTRPFYAGCTGFLLAFGAFGIGWIATGVISRTRTAAMGLAVVALPQVLSTAVFALLWLTR</sequence>
<keyword evidence="2" id="KW-0472">Membrane</keyword>
<name>A0ABV8LFM0_9ACTN</name>
<dbReference type="Proteomes" id="UP001595816">
    <property type="component" value="Unassembled WGS sequence"/>
</dbReference>
<feature type="compositionally biased region" description="Acidic residues" evidence="1">
    <location>
        <begin position="1"/>
        <end position="13"/>
    </location>
</feature>
<proteinExistence type="predicted"/>
<keyword evidence="2" id="KW-1133">Transmembrane helix</keyword>
<feature type="transmembrane region" description="Helical" evidence="2">
    <location>
        <begin position="206"/>
        <end position="229"/>
    </location>
</feature>
<feature type="region of interest" description="Disordered" evidence="1">
    <location>
        <begin position="1"/>
        <end position="25"/>
    </location>
</feature>
<keyword evidence="4" id="KW-1185">Reference proteome</keyword>
<accession>A0ABV8LFM0</accession>
<keyword evidence="2" id="KW-0812">Transmembrane</keyword>
<reference evidence="4" key="1">
    <citation type="journal article" date="2019" name="Int. J. Syst. Evol. Microbiol.">
        <title>The Global Catalogue of Microorganisms (GCM) 10K type strain sequencing project: providing services to taxonomists for standard genome sequencing and annotation.</title>
        <authorList>
            <consortium name="The Broad Institute Genomics Platform"/>
            <consortium name="The Broad Institute Genome Sequencing Center for Infectious Disease"/>
            <person name="Wu L."/>
            <person name="Ma J."/>
        </authorList>
    </citation>
    <scope>NUCLEOTIDE SEQUENCE [LARGE SCALE GENOMIC DNA]</scope>
    <source>
        <strain evidence="4">CGMCC 4.7289</strain>
    </source>
</reference>
<comment type="caution">
    <text evidence="3">The sequence shown here is derived from an EMBL/GenBank/DDBJ whole genome shotgun (WGS) entry which is preliminary data.</text>
</comment>
<evidence type="ECO:0000313" key="4">
    <source>
        <dbReference type="Proteomes" id="UP001595816"/>
    </source>
</evidence>
<evidence type="ECO:0000313" key="3">
    <source>
        <dbReference type="EMBL" id="MFC4129520.1"/>
    </source>
</evidence>
<evidence type="ECO:0000256" key="1">
    <source>
        <dbReference type="SAM" id="MobiDB-lite"/>
    </source>
</evidence>
<organism evidence="3 4">
    <name type="scientific">Hamadaea flava</name>
    <dbReference type="NCBI Taxonomy" id="1742688"/>
    <lineage>
        <taxon>Bacteria</taxon>
        <taxon>Bacillati</taxon>
        <taxon>Actinomycetota</taxon>
        <taxon>Actinomycetes</taxon>
        <taxon>Micromonosporales</taxon>
        <taxon>Micromonosporaceae</taxon>
        <taxon>Hamadaea</taxon>
    </lineage>
</organism>